<sequence>MTDNNALQRGNPETPSKIELSNFQILRWWALLFAPKGVLHPGLLLRLFQPSWVPPPSGTTPSQPLQHRALEPLTVIQDEEVDDLISAKGYACILGFRKTVVILMNLTEAGDDDDDDDDDDAVAKLKKIGEE</sequence>
<dbReference type="EMBL" id="OD004472">
    <property type="protein sequence ID" value="CAD7410016.1"/>
    <property type="molecule type" value="Genomic_DNA"/>
</dbReference>
<protein>
    <submittedName>
        <fullName evidence="2">Uncharacterized protein</fullName>
    </submittedName>
</protein>
<proteinExistence type="predicted"/>
<accession>A0A7R9H6R0</accession>
<gene>
    <name evidence="2" type="ORF">TPSB3V08_LOCUS7145</name>
</gene>
<feature type="compositionally biased region" description="Basic and acidic residues" evidence="1">
    <location>
        <begin position="121"/>
        <end position="131"/>
    </location>
</feature>
<reference evidence="2" key="1">
    <citation type="submission" date="2020-11" db="EMBL/GenBank/DDBJ databases">
        <authorList>
            <person name="Tran Van P."/>
        </authorList>
    </citation>
    <scope>NUCLEOTIDE SEQUENCE</scope>
</reference>
<evidence type="ECO:0000256" key="1">
    <source>
        <dbReference type="SAM" id="MobiDB-lite"/>
    </source>
</evidence>
<organism evidence="2">
    <name type="scientific">Timema poppense</name>
    <name type="common">Walking stick</name>
    <dbReference type="NCBI Taxonomy" id="170557"/>
    <lineage>
        <taxon>Eukaryota</taxon>
        <taxon>Metazoa</taxon>
        <taxon>Ecdysozoa</taxon>
        <taxon>Arthropoda</taxon>
        <taxon>Hexapoda</taxon>
        <taxon>Insecta</taxon>
        <taxon>Pterygota</taxon>
        <taxon>Neoptera</taxon>
        <taxon>Polyneoptera</taxon>
        <taxon>Phasmatodea</taxon>
        <taxon>Timematodea</taxon>
        <taxon>Timematoidea</taxon>
        <taxon>Timematidae</taxon>
        <taxon>Timema</taxon>
    </lineage>
</organism>
<dbReference type="AlphaFoldDB" id="A0A7R9H6R0"/>
<feature type="compositionally biased region" description="Acidic residues" evidence="1">
    <location>
        <begin position="109"/>
        <end position="120"/>
    </location>
</feature>
<name>A0A7R9H6R0_TIMPO</name>
<feature type="region of interest" description="Disordered" evidence="1">
    <location>
        <begin position="108"/>
        <end position="131"/>
    </location>
</feature>
<evidence type="ECO:0000313" key="2">
    <source>
        <dbReference type="EMBL" id="CAD7410016.1"/>
    </source>
</evidence>